<proteinExistence type="predicted"/>
<dbReference type="Gene3D" id="3.40.50.510">
    <property type="entry name" value="Phosphotransferase system, mannose-type IIA component"/>
    <property type="match status" value="1"/>
</dbReference>
<organism evidence="4">
    <name type="scientific">Clostridioides difficile</name>
    <name type="common">Peptoclostridium difficile</name>
    <dbReference type="NCBI Taxonomy" id="1496"/>
    <lineage>
        <taxon>Bacteria</taxon>
        <taxon>Bacillati</taxon>
        <taxon>Bacillota</taxon>
        <taxon>Clostridia</taxon>
        <taxon>Peptostreptococcales</taxon>
        <taxon>Peptostreptococcaceae</taxon>
        <taxon>Clostridioides</taxon>
    </lineage>
</organism>
<dbReference type="InterPro" id="IPR036662">
    <property type="entry name" value="PTS_EIIA_man-typ_sf"/>
</dbReference>
<dbReference type="PANTHER" id="PTHR33799:SF1">
    <property type="entry name" value="PTS SYSTEM MANNOSE-SPECIFIC EIIAB COMPONENT-RELATED"/>
    <property type="match status" value="1"/>
</dbReference>
<dbReference type="GO" id="GO:0016020">
    <property type="term" value="C:membrane"/>
    <property type="evidence" value="ECO:0007669"/>
    <property type="project" value="InterPro"/>
</dbReference>
<evidence type="ECO:0000313" key="5">
    <source>
        <dbReference type="EMBL" id="CDT68876.1"/>
    </source>
</evidence>
<dbReference type="AlphaFoldDB" id="A0A069AF07"/>
<evidence type="ECO:0000259" key="2">
    <source>
        <dbReference type="PROSITE" id="PS51096"/>
    </source>
</evidence>
<dbReference type="RefSeq" id="WP_021367328.1">
    <property type="nucleotide sequence ID" value="NZ_BBYB01000076.1"/>
</dbReference>
<evidence type="ECO:0000256" key="1">
    <source>
        <dbReference type="ARBA" id="ARBA00022679"/>
    </source>
</evidence>
<accession>A0A069AF07</accession>
<dbReference type="GO" id="GO:0009401">
    <property type="term" value="P:phosphoenolpyruvate-dependent sugar phosphotransferase system"/>
    <property type="evidence" value="ECO:0007669"/>
    <property type="project" value="InterPro"/>
</dbReference>
<protein>
    <submittedName>
        <fullName evidence="3">PTS system fructose IIA component</fullName>
    </submittedName>
    <submittedName>
        <fullName evidence="4">PTS system, mannose/fructose/sorbose IIA component</fullName>
    </submittedName>
</protein>
<dbReference type="PANTHER" id="PTHR33799">
    <property type="entry name" value="PTS PERMEASE-RELATED-RELATED"/>
    <property type="match status" value="1"/>
</dbReference>
<name>A0A069AF07_CLODI</name>
<evidence type="ECO:0000313" key="3">
    <source>
        <dbReference type="EMBL" id="CDS85131.1"/>
    </source>
</evidence>
<dbReference type="PROSITE" id="PS51096">
    <property type="entry name" value="PTS_EIIA_TYPE_4"/>
    <property type="match status" value="1"/>
</dbReference>
<dbReference type="EMBL" id="LK932372">
    <property type="protein sequence ID" value="CDS85131.1"/>
    <property type="molecule type" value="Genomic_DNA"/>
</dbReference>
<dbReference type="InterPro" id="IPR004701">
    <property type="entry name" value="PTS_EIIA_man-typ"/>
</dbReference>
<feature type="domain" description="PTS EIIA type-4" evidence="2">
    <location>
        <begin position="1"/>
        <end position="123"/>
    </location>
</feature>
<sequence>MKKFLIATHGELSRELVDTSKLIIGSLTNIEYFCMTTDKSTDDAEKEIRSILSNNKDSEEFVVLTDVFGGSVANICTNLLLQGFKFELLTGVNLPMLLSILLLVEEDTKLIVKSGLEEAKNGIVYVNELLENQNKIKNVM</sequence>
<dbReference type="EMBL" id="LK932529">
    <property type="protein sequence ID" value="CDS89445.1"/>
    <property type="molecule type" value="Genomic_DNA"/>
</dbReference>
<gene>
    <name evidence="5" type="ORF">BN1095_640049</name>
    <name evidence="4" type="ORF">BN1096_740108</name>
    <name evidence="3" type="ORF">BN1097_360081</name>
</gene>
<reference evidence="4" key="1">
    <citation type="submission" date="2014-07" db="EMBL/GenBank/DDBJ databases">
        <authorList>
            <person name="Monot Marc"/>
        </authorList>
    </citation>
    <scope>NUCLEOTIDE SEQUENCE</scope>
    <source>
        <strain evidence="5">7032989</strain>
        <strain evidence="3">7032994</strain>
    </source>
</reference>
<dbReference type="EMBL" id="LK933338">
    <property type="protein sequence ID" value="CDT68876.1"/>
    <property type="molecule type" value="Genomic_DNA"/>
</dbReference>
<dbReference type="SUPFAM" id="SSF53062">
    <property type="entry name" value="PTS system fructose IIA component-like"/>
    <property type="match status" value="1"/>
</dbReference>
<keyword evidence="1" id="KW-0808">Transferase</keyword>
<dbReference type="InterPro" id="IPR051471">
    <property type="entry name" value="Bacterial_PTS_sugar_comp"/>
</dbReference>
<dbReference type="Pfam" id="PF03610">
    <property type="entry name" value="EIIA-man"/>
    <property type="match status" value="1"/>
</dbReference>
<dbReference type="GO" id="GO:0016740">
    <property type="term" value="F:transferase activity"/>
    <property type="evidence" value="ECO:0007669"/>
    <property type="project" value="UniProtKB-KW"/>
</dbReference>
<evidence type="ECO:0000313" key="4">
    <source>
        <dbReference type="EMBL" id="CDS89445.1"/>
    </source>
</evidence>